<dbReference type="EMBL" id="OU896716">
    <property type="protein sequence ID" value="CAG9814056.1"/>
    <property type="molecule type" value="Genomic_DNA"/>
</dbReference>
<keyword evidence="3" id="KW-1185">Reference proteome</keyword>
<evidence type="ECO:0000313" key="3">
    <source>
        <dbReference type="Proteomes" id="UP001153737"/>
    </source>
</evidence>
<accession>A0A9N9WXV1</accession>
<reference evidence="2" key="1">
    <citation type="submission" date="2022-01" db="EMBL/GenBank/DDBJ databases">
        <authorList>
            <person name="King R."/>
        </authorList>
    </citation>
    <scope>NUCLEOTIDE SEQUENCE</scope>
</reference>
<dbReference type="AlphaFoldDB" id="A0A9N9WXV1"/>
<organism evidence="2 3">
    <name type="scientific">Phaedon cochleariae</name>
    <name type="common">Mustard beetle</name>
    <dbReference type="NCBI Taxonomy" id="80249"/>
    <lineage>
        <taxon>Eukaryota</taxon>
        <taxon>Metazoa</taxon>
        <taxon>Ecdysozoa</taxon>
        <taxon>Arthropoda</taxon>
        <taxon>Hexapoda</taxon>
        <taxon>Insecta</taxon>
        <taxon>Pterygota</taxon>
        <taxon>Neoptera</taxon>
        <taxon>Endopterygota</taxon>
        <taxon>Coleoptera</taxon>
        <taxon>Polyphaga</taxon>
        <taxon>Cucujiformia</taxon>
        <taxon>Chrysomeloidea</taxon>
        <taxon>Chrysomelidae</taxon>
        <taxon>Chrysomelinae</taxon>
        <taxon>Chrysomelini</taxon>
        <taxon>Phaedon</taxon>
    </lineage>
</organism>
<dbReference type="Proteomes" id="UP001153737">
    <property type="component" value="Chromosome 10"/>
</dbReference>
<sequence>MVRLGLEGRRKREVGQERPIDRLKKEDRRGYHPSQVEELLSPDLHKVKSEPDVGPYNLPSLSAITLQGHEFFIILMLDGVQQEELNLERGVIRFSNDPDDDVVSKRSQRVSGTNKTP</sequence>
<gene>
    <name evidence="2" type="ORF">PHAECO_LOCUS1909</name>
</gene>
<feature type="region of interest" description="Disordered" evidence="1">
    <location>
        <begin position="96"/>
        <end position="117"/>
    </location>
</feature>
<evidence type="ECO:0000313" key="2">
    <source>
        <dbReference type="EMBL" id="CAG9814056.1"/>
    </source>
</evidence>
<proteinExistence type="predicted"/>
<feature type="compositionally biased region" description="Basic and acidic residues" evidence="1">
    <location>
        <begin position="1"/>
        <end position="30"/>
    </location>
</feature>
<feature type="region of interest" description="Disordered" evidence="1">
    <location>
        <begin position="1"/>
        <end position="37"/>
    </location>
</feature>
<protein>
    <submittedName>
        <fullName evidence="2">Uncharacterized protein</fullName>
    </submittedName>
</protein>
<name>A0A9N9WXV1_PHACE</name>
<evidence type="ECO:0000256" key="1">
    <source>
        <dbReference type="SAM" id="MobiDB-lite"/>
    </source>
</evidence>
<reference evidence="2" key="2">
    <citation type="submission" date="2022-10" db="EMBL/GenBank/DDBJ databases">
        <authorList>
            <consortium name="ENA_rothamsted_submissions"/>
            <consortium name="culmorum"/>
            <person name="King R."/>
        </authorList>
    </citation>
    <scope>NUCLEOTIDE SEQUENCE</scope>
</reference>